<feature type="domain" description="TAP-C" evidence="1">
    <location>
        <begin position="126"/>
        <end position="179"/>
    </location>
</feature>
<evidence type="ECO:0000313" key="2">
    <source>
        <dbReference type="EMBL" id="PPJ61100.1"/>
    </source>
</evidence>
<dbReference type="PROSITE" id="PS51281">
    <property type="entry name" value="TAP_C"/>
    <property type="match status" value="2"/>
</dbReference>
<reference evidence="3" key="1">
    <citation type="journal article" date="2017" name="bioRxiv">
        <title>Conservation of a gene cluster reveals novel cercosporin biosynthetic mechanisms and extends production to the genus Colletotrichum.</title>
        <authorList>
            <person name="de Jonge R."/>
            <person name="Ebert M.K."/>
            <person name="Huitt-Roehl C.R."/>
            <person name="Pal P."/>
            <person name="Suttle J.C."/>
            <person name="Spanner R.E."/>
            <person name="Neubauer J.D."/>
            <person name="Jurick W.M.II."/>
            <person name="Stott K.A."/>
            <person name="Secor G.A."/>
            <person name="Thomma B.P.H.J."/>
            <person name="Van de Peer Y."/>
            <person name="Townsend C.A."/>
            <person name="Bolton M.D."/>
        </authorList>
    </citation>
    <scope>NUCLEOTIDE SEQUENCE [LARGE SCALE GENOMIC DNA]</scope>
    <source>
        <strain evidence="3">CBS538.71</strain>
    </source>
</reference>
<sequence>MVDPMHGFTVHAFSHRTGLESTFAEQYLREHDWDFDAAIVALENEMERKSSTHAYSSHAAHYIATASGDLKLPKSINVRDAEISVERVMKRTGLTLEYVHMALSASEWKVWKAEAAFKSVQGILPAEAFQVTHTLSSRTGMTLATCADCLISTQGNYSAALVAFEGLRPRLPPEVFITRPTKTTFFSLPPEIRNDIYNLVVQGEAAAHADYDGLVPIACSPFPGLLRVNSQIRSESIGLYLYSTPFCDYFHFEDYGPDEKTRAARALFQWLDIVGNKNVRNNLGSMTIISNMVHDCVHGCSAERYARSESIFDTWKYIGVSIKIRGVQGHQIRFPGMLYTDLTLRYVEYDNRVMTRILLNTVIAVEILEKVVKLVDEKFRPPQVDALVAAGWESEEGLSRSDWQRRHPGTGLPDAKKVVEQWREQVEKWLRVGKERVEKEKAEKSSKRYS</sequence>
<dbReference type="GO" id="GO:0005634">
    <property type="term" value="C:nucleus"/>
    <property type="evidence" value="ECO:0007669"/>
    <property type="project" value="InterPro"/>
</dbReference>
<accession>A0A2S6CN44</accession>
<dbReference type="Gene3D" id="1.10.8.10">
    <property type="entry name" value="DNA helicase RuvA subunit, C-terminal domain"/>
    <property type="match status" value="3"/>
</dbReference>
<dbReference type="OrthoDB" id="62952at2759"/>
<name>A0A2S6CN44_9PEZI</name>
<dbReference type="EMBL" id="PNEN01000131">
    <property type="protein sequence ID" value="PPJ61100.1"/>
    <property type="molecule type" value="Genomic_DNA"/>
</dbReference>
<comment type="caution">
    <text evidence="2">The sequence shown here is derived from an EMBL/GenBank/DDBJ whole genome shotgun (WGS) entry which is preliminary data.</text>
</comment>
<dbReference type="InterPro" id="IPR009060">
    <property type="entry name" value="UBA-like_sf"/>
</dbReference>
<dbReference type="SMART" id="SM00804">
    <property type="entry name" value="TAP_C"/>
    <property type="match status" value="2"/>
</dbReference>
<proteinExistence type="predicted"/>
<dbReference type="Pfam" id="PF03943">
    <property type="entry name" value="TAP_C"/>
    <property type="match status" value="3"/>
</dbReference>
<dbReference type="GO" id="GO:0051028">
    <property type="term" value="P:mRNA transport"/>
    <property type="evidence" value="ECO:0007669"/>
    <property type="project" value="InterPro"/>
</dbReference>
<gene>
    <name evidence="2" type="ORF">CBER1_10664</name>
</gene>
<feature type="domain" description="TAP-C" evidence="1">
    <location>
        <begin position="4"/>
        <end position="58"/>
    </location>
</feature>
<keyword evidence="3" id="KW-1185">Reference proteome</keyword>
<organism evidence="2 3">
    <name type="scientific">Cercospora berteroae</name>
    <dbReference type="NCBI Taxonomy" id="357750"/>
    <lineage>
        <taxon>Eukaryota</taxon>
        <taxon>Fungi</taxon>
        <taxon>Dikarya</taxon>
        <taxon>Ascomycota</taxon>
        <taxon>Pezizomycotina</taxon>
        <taxon>Dothideomycetes</taxon>
        <taxon>Dothideomycetidae</taxon>
        <taxon>Mycosphaerellales</taxon>
        <taxon>Mycosphaerellaceae</taxon>
        <taxon>Cercospora</taxon>
    </lineage>
</organism>
<evidence type="ECO:0000259" key="1">
    <source>
        <dbReference type="PROSITE" id="PS51281"/>
    </source>
</evidence>
<protein>
    <recommendedName>
        <fullName evidence="1">TAP-C domain-containing protein</fullName>
    </recommendedName>
</protein>
<dbReference type="AlphaFoldDB" id="A0A2S6CN44"/>
<evidence type="ECO:0000313" key="3">
    <source>
        <dbReference type="Proteomes" id="UP000237631"/>
    </source>
</evidence>
<dbReference type="SUPFAM" id="SSF46934">
    <property type="entry name" value="UBA-like"/>
    <property type="match status" value="1"/>
</dbReference>
<dbReference type="Proteomes" id="UP000237631">
    <property type="component" value="Unassembled WGS sequence"/>
</dbReference>
<dbReference type="InterPro" id="IPR005637">
    <property type="entry name" value="TAP_C_dom"/>
</dbReference>